<evidence type="ECO:0000256" key="1">
    <source>
        <dbReference type="SAM" id="MobiDB-lite"/>
    </source>
</evidence>
<evidence type="ECO:0000313" key="4">
    <source>
        <dbReference type="Proteomes" id="UP000005240"/>
    </source>
</evidence>
<organism evidence="2">
    <name type="scientific">Puccinia triticina (isolate 1-1 / race 1 (BBBD))</name>
    <name type="common">Brown leaf rust fungus</name>
    <dbReference type="NCBI Taxonomy" id="630390"/>
    <lineage>
        <taxon>Eukaryota</taxon>
        <taxon>Fungi</taxon>
        <taxon>Dikarya</taxon>
        <taxon>Basidiomycota</taxon>
        <taxon>Pucciniomycotina</taxon>
        <taxon>Pucciniomycetes</taxon>
        <taxon>Pucciniales</taxon>
        <taxon>Pucciniaceae</taxon>
        <taxon>Puccinia</taxon>
    </lineage>
</organism>
<proteinExistence type="predicted"/>
<evidence type="ECO:0008006" key="5">
    <source>
        <dbReference type="Google" id="ProtNLM"/>
    </source>
</evidence>
<protein>
    <recommendedName>
        <fullName evidence="5">MULE transposase domain-containing protein</fullName>
    </recommendedName>
</protein>
<accession>A0A180GLT8</accession>
<gene>
    <name evidence="2" type="ORF">PTTG_27197</name>
</gene>
<dbReference type="InterPro" id="IPR036115">
    <property type="entry name" value="GCM_dom_sf"/>
</dbReference>
<dbReference type="VEuPathDB" id="FungiDB:PTTG_27197"/>
<evidence type="ECO:0000313" key="3">
    <source>
        <dbReference type="EnsemblFungi" id="PTTG_27197-t43_1-p1"/>
    </source>
</evidence>
<dbReference type="Proteomes" id="UP000005240">
    <property type="component" value="Unassembled WGS sequence"/>
</dbReference>
<dbReference type="AlphaFoldDB" id="A0A180GLT8"/>
<dbReference type="OrthoDB" id="3046222at2759"/>
<dbReference type="EMBL" id="ADAS02000047">
    <property type="protein sequence ID" value="OAV93726.1"/>
    <property type="molecule type" value="Genomic_DNA"/>
</dbReference>
<name>A0A180GLT8_PUCT1</name>
<reference evidence="2" key="2">
    <citation type="submission" date="2016-05" db="EMBL/GenBank/DDBJ databases">
        <title>Comparative analysis highlights variable genome content of wheat rusts and divergence of the mating loci.</title>
        <authorList>
            <person name="Cuomo C.A."/>
            <person name="Bakkeren G."/>
            <person name="Szabo L."/>
            <person name="Khalil H."/>
            <person name="Joly D."/>
            <person name="Goldberg J."/>
            <person name="Young S."/>
            <person name="Zeng Q."/>
            <person name="Fellers J."/>
        </authorList>
    </citation>
    <scope>NUCLEOTIDE SEQUENCE [LARGE SCALE GENOMIC DNA]</scope>
    <source>
        <strain evidence="2">1-1 BBBD Race 1</strain>
    </source>
</reference>
<feature type="region of interest" description="Disordered" evidence="1">
    <location>
        <begin position="534"/>
        <end position="572"/>
    </location>
</feature>
<dbReference type="GO" id="GO:0006355">
    <property type="term" value="P:regulation of DNA-templated transcription"/>
    <property type="evidence" value="ECO:0007669"/>
    <property type="project" value="InterPro"/>
</dbReference>
<dbReference type="GO" id="GO:0003677">
    <property type="term" value="F:DNA binding"/>
    <property type="evidence" value="ECO:0007669"/>
    <property type="project" value="InterPro"/>
</dbReference>
<reference evidence="2" key="1">
    <citation type="submission" date="2009-11" db="EMBL/GenBank/DDBJ databases">
        <authorList>
            <consortium name="The Broad Institute Genome Sequencing Platform"/>
            <person name="Ward D."/>
            <person name="Feldgarden M."/>
            <person name="Earl A."/>
            <person name="Young S.K."/>
            <person name="Zeng Q."/>
            <person name="Koehrsen M."/>
            <person name="Alvarado L."/>
            <person name="Berlin A."/>
            <person name="Bochicchio J."/>
            <person name="Borenstein D."/>
            <person name="Chapman S.B."/>
            <person name="Chen Z."/>
            <person name="Engels R."/>
            <person name="Freedman E."/>
            <person name="Gellesch M."/>
            <person name="Goldberg J."/>
            <person name="Griggs A."/>
            <person name="Gujja S."/>
            <person name="Heilman E."/>
            <person name="Heiman D."/>
            <person name="Hepburn T."/>
            <person name="Howarth C."/>
            <person name="Jen D."/>
            <person name="Larson L."/>
            <person name="Lewis B."/>
            <person name="Mehta T."/>
            <person name="Park D."/>
            <person name="Pearson M."/>
            <person name="Roberts A."/>
            <person name="Saif S."/>
            <person name="Shea T."/>
            <person name="Shenoy N."/>
            <person name="Sisk P."/>
            <person name="Stolte C."/>
            <person name="Sykes S."/>
            <person name="Thomson T."/>
            <person name="Walk T."/>
            <person name="White J."/>
            <person name="Yandava C."/>
            <person name="Izard J."/>
            <person name="Baranova O.V."/>
            <person name="Blanton J.M."/>
            <person name="Tanner A.C."/>
            <person name="Dewhirst F.E."/>
            <person name="Haas B."/>
            <person name="Nusbaum C."/>
            <person name="Birren B."/>
        </authorList>
    </citation>
    <scope>NUCLEOTIDE SEQUENCE [LARGE SCALE GENOMIC DNA]</scope>
    <source>
        <strain evidence="2">1-1 BBBD Race 1</strain>
    </source>
</reference>
<reference evidence="3 4" key="3">
    <citation type="journal article" date="2017" name="G3 (Bethesda)">
        <title>Comparative analysis highlights variable genome content of wheat rusts and divergence of the mating loci.</title>
        <authorList>
            <person name="Cuomo C.A."/>
            <person name="Bakkeren G."/>
            <person name="Khalil H.B."/>
            <person name="Panwar V."/>
            <person name="Joly D."/>
            <person name="Linning R."/>
            <person name="Sakthikumar S."/>
            <person name="Song X."/>
            <person name="Adiconis X."/>
            <person name="Fan L."/>
            <person name="Goldberg J.M."/>
            <person name="Levin J.Z."/>
            <person name="Young S."/>
            <person name="Zeng Q."/>
            <person name="Anikster Y."/>
            <person name="Bruce M."/>
            <person name="Wang M."/>
            <person name="Yin C."/>
            <person name="McCallum B."/>
            <person name="Szabo L.J."/>
            <person name="Hulbert S."/>
            <person name="Chen X."/>
            <person name="Fellers J.P."/>
        </authorList>
    </citation>
    <scope>NUCLEOTIDE SEQUENCE</scope>
    <source>
        <strain evidence="3">isolate 1-1 / race 1 (BBBD)</strain>
        <strain evidence="4">Isolate 1-1 / race 1 (BBBD)</strain>
    </source>
</reference>
<dbReference type="EnsemblFungi" id="PTTG_27197-t43_1">
    <property type="protein sequence ID" value="PTTG_27197-t43_1-p1"/>
    <property type="gene ID" value="PTTG_27197"/>
</dbReference>
<sequence length="572" mass="65193">MCIKKIRRNLVTKWELPLDLASFQTFIDHGCTLDRENYPIYPNGATIFVKDADQVVVNFGFVGFTKTTGVEKRAKGVWKIQRVYCLGALVCDVDTCQWVGLSPTARGGIQDYLDSKPKCPGAAGRCPWNVIWVSCKGTATRFDFHVPSGWGLLRHRGLHQHPWPEAKKPDPLSRADLKAEIVKNPTKGALKLKMELNIVPDKLGAGIGDKFLMDMFQWNKRGLLVILSGFQTDCEHFTFQTKWMAEQMLARDENNDVYQGGLISDVTYRFFENGYLLTTSMFCEQTARWIPVQLSWIRGLSTNYYKLHFSALLRQFVRLDLTPTEHDLMVRQVVDFLLAQTEGFKAAYMDVFACTNPTRAAKMIKGCHQHFRAQVTRVRSNRSILSADQDAEFQKKCMALLDPIEEDGPTHEEKIDEIRRLFPKTKRWLDWWTMSDVQSMLFPSRRPMLDDHPDGNDGLPDTTNAIQSMHRVYYMISSGKKCLMVGMVELFSYINVLEEEFNAVMCGISVKYGSQTKMQVNITHSMGWAKPTKQKFINDGRPPDTTAALLDGPDPSTKKKNLGRPKNSQNVD</sequence>
<dbReference type="STRING" id="630390.A0A180GLT8"/>
<evidence type="ECO:0000313" key="2">
    <source>
        <dbReference type="EMBL" id="OAV93726.1"/>
    </source>
</evidence>
<keyword evidence="4" id="KW-1185">Reference proteome</keyword>
<reference evidence="3" key="4">
    <citation type="submission" date="2025-05" db="UniProtKB">
        <authorList>
            <consortium name="EnsemblFungi"/>
        </authorList>
    </citation>
    <scope>IDENTIFICATION</scope>
    <source>
        <strain evidence="3">isolate 1-1 / race 1 (BBBD)</strain>
    </source>
</reference>
<dbReference type="SUPFAM" id="SSF90073">
    <property type="entry name" value="GCM domain"/>
    <property type="match status" value="1"/>
</dbReference>